<dbReference type="GO" id="GO:0000160">
    <property type="term" value="P:phosphorelay signal transduction system"/>
    <property type="evidence" value="ECO:0007669"/>
    <property type="project" value="InterPro"/>
</dbReference>
<feature type="domain" description="Response regulatory" evidence="3">
    <location>
        <begin position="2"/>
        <end position="112"/>
    </location>
</feature>
<evidence type="ECO:0000256" key="2">
    <source>
        <dbReference type="SAM" id="MobiDB-lite"/>
    </source>
</evidence>
<dbReference type="SMART" id="SM00448">
    <property type="entry name" value="REC"/>
    <property type="match status" value="1"/>
</dbReference>
<dbReference type="AlphaFoldDB" id="A0A0P0YWG8"/>
<dbReference type="PROSITE" id="PS50110">
    <property type="entry name" value="RESPONSE_REGULATORY"/>
    <property type="match status" value="1"/>
</dbReference>
<reference evidence="4" key="1">
    <citation type="journal article" date="2015" name="Proc. Natl. Acad. Sci. U.S.A.">
        <title>Bacterial clade with the ribosomal RNA operon on a small plasmid rather than the chromosome.</title>
        <authorList>
            <person name="Anda M."/>
            <person name="Ohtsubo Y."/>
            <person name="Okubo T."/>
            <person name="Sugawara M."/>
            <person name="Nagata Y."/>
            <person name="Tsuda M."/>
            <person name="Minamisawa K."/>
            <person name="Mitsui H."/>
        </authorList>
    </citation>
    <scope>NUCLEOTIDE SEQUENCE</scope>
    <source>
        <strain evidence="4">DSM 21988</strain>
    </source>
</reference>
<evidence type="ECO:0000313" key="4">
    <source>
        <dbReference type="EMBL" id="BAT25734.1"/>
    </source>
</evidence>
<evidence type="ECO:0000256" key="1">
    <source>
        <dbReference type="PROSITE-ProRule" id="PRU00169"/>
    </source>
</evidence>
<dbReference type="EMBL" id="LC066370">
    <property type="protein sequence ID" value="BAT25734.1"/>
    <property type="molecule type" value="Genomic_DNA"/>
</dbReference>
<name>A0A0P0YWG8_9HYPH</name>
<dbReference type="InterPro" id="IPR011006">
    <property type="entry name" value="CheY-like_superfamily"/>
</dbReference>
<organism evidence="4">
    <name type="scientific">Aureimonas altamirensis</name>
    <dbReference type="NCBI Taxonomy" id="370622"/>
    <lineage>
        <taxon>Bacteria</taxon>
        <taxon>Pseudomonadati</taxon>
        <taxon>Pseudomonadota</taxon>
        <taxon>Alphaproteobacteria</taxon>
        <taxon>Hyphomicrobiales</taxon>
        <taxon>Aurantimonadaceae</taxon>
        <taxon>Aureimonas</taxon>
    </lineage>
</organism>
<protein>
    <submittedName>
        <fullName evidence="4">CheY-like response regulator receiver domain protein</fullName>
    </submittedName>
</protein>
<feature type="region of interest" description="Disordered" evidence="2">
    <location>
        <begin position="96"/>
        <end position="137"/>
    </location>
</feature>
<dbReference type="InterPro" id="IPR001789">
    <property type="entry name" value="Sig_transdc_resp-reg_receiver"/>
</dbReference>
<accession>A0A0P0YWG8</accession>
<dbReference type="SUPFAM" id="SSF52172">
    <property type="entry name" value="CheY-like"/>
    <property type="match status" value="1"/>
</dbReference>
<proteinExistence type="predicted"/>
<dbReference type="RefSeq" id="WP_060600128.1">
    <property type="nucleotide sequence ID" value="NZ_BBWQ01000001.1"/>
</dbReference>
<sequence length="137" mass="14667">MRILIVEDDALIAMDLEDIVQARTGAECLLAATVDQALAHVSQGVDFALLDVNLRPAGATSQPIAERLQAIGVRFAFVTANPDQIPANMRSVPHVQKPFHHSEIEKALPRTSGGNGGLPRYAKPEAGAWATSPRHQA</sequence>
<evidence type="ECO:0000259" key="3">
    <source>
        <dbReference type="PROSITE" id="PS50110"/>
    </source>
</evidence>
<keyword evidence="1" id="KW-0597">Phosphoprotein</keyword>
<feature type="modified residue" description="4-aspartylphosphate" evidence="1">
    <location>
        <position position="51"/>
    </location>
</feature>
<dbReference type="Gene3D" id="3.40.50.2300">
    <property type="match status" value="1"/>
</dbReference>